<organism evidence="10 11">
    <name type="scientific">Thalassobacter stenotrophicus</name>
    <dbReference type="NCBI Taxonomy" id="266809"/>
    <lineage>
        <taxon>Bacteria</taxon>
        <taxon>Pseudomonadati</taxon>
        <taxon>Pseudomonadota</taxon>
        <taxon>Alphaproteobacteria</taxon>
        <taxon>Rhodobacterales</taxon>
        <taxon>Roseobacteraceae</taxon>
        <taxon>Thalassobacter</taxon>
    </lineage>
</organism>
<feature type="transmembrane region" description="Helical" evidence="9">
    <location>
        <begin position="234"/>
        <end position="263"/>
    </location>
</feature>
<sequence length="345" mass="34922">MLLDYIPSDLNVQLLFGLALGVLFGIAAQITRFCLRRSVAGEEGVDRAGLSVWLLALAAAIAAVQFAVGAGYAVLDESRYLNPDIPALAIVLGGLAFGVGMVLTRGCVTRLTVLSATGNMRALTVLVVFAITAHAMMKGILAPLRTTLGEISFELPFATIAAVPGISVVLPIGLIAGSVWLAKRGGASVTHLGLGVFIGLLVAAGWIGTSTLLMDEFDPSPVQSIAFTLPWTDSLFWVIASTAIPAGFGTGLIGGVMVGAFLSALVRSELALVSFAEPQQTVRYGAGGVLMGIGGVLAGGCTIGAGLSGVATLSLSAMLALVAIVTGAVVARYVLGARSAGAVLA</sequence>
<feature type="transmembrane region" description="Helical" evidence="9">
    <location>
        <begin position="120"/>
        <end position="137"/>
    </location>
</feature>
<keyword evidence="4" id="KW-0997">Cell inner membrane</keyword>
<gene>
    <name evidence="10" type="ORF">THS5294_03209</name>
</gene>
<dbReference type="PANTHER" id="PTHR30574:SF1">
    <property type="entry name" value="SULPHUR TRANSPORT DOMAIN-CONTAINING PROTEIN"/>
    <property type="match status" value="1"/>
</dbReference>
<dbReference type="EMBL" id="CYRX01000033">
    <property type="protein sequence ID" value="CUH61896.1"/>
    <property type="molecule type" value="Genomic_DNA"/>
</dbReference>
<evidence type="ECO:0000256" key="9">
    <source>
        <dbReference type="SAM" id="Phobius"/>
    </source>
</evidence>
<feature type="transmembrane region" description="Helical" evidence="9">
    <location>
        <begin position="157"/>
        <end position="182"/>
    </location>
</feature>
<dbReference type="GO" id="GO:0005886">
    <property type="term" value="C:plasma membrane"/>
    <property type="evidence" value="ECO:0007669"/>
    <property type="project" value="UniProtKB-SubCell"/>
</dbReference>
<dbReference type="Pfam" id="PF04143">
    <property type="entry name" value="Sulf_transp"/>
    <property type="match status" value="1"/>
</dbReference>
<evidence type="ECO:0000313" key="10">
    <source>
        <dbReference type="EMBL" id="CUH61896.1"/>
    </source>
</evidence>
<feature type="transmembrane region" description="Helical" evidence="9">
    <location>
        <begin position="87"/>
        <end position="108"/>
    </location>
</feature>
<evidence type="ECO:0000313" key="11">
    <source>
        <dbReference type="Proteomes" id="UP000051298"/>
    </source>
</evidence>
<evidence type="ECO:0000256" key="1">
    <source>
        <dbReference type="ARBA" id="ARBA00004429"/>
    </source>
</evidence>
<name>A0A0P1FL62_9RHOB</name>
<keyword evidence="6 9" id="KW-1133">Transmembrane helix</keyword>
<evidence type="ECO:0000256" key="8">
    <source>
        <dbReference type="ARBA" id="ARBA00035655"/>
    </source>
</evidence>
<reference evidence="10 11" key="1">
    <citation type="submission" date="2015-09" db="EMBL/GenBank/DDBJ databases">
        <authorList>
            <consortium name="Swine Surveillance"/>
        </authorList>
    </citation>
    <scope>NUCLEOTIDE SEQUENCE [LARGE SCALE GENOMIC DNA]</scope>
    <source>
        <strain evidence="10 11">CECT 5294</strain>
    </source>
</reference>
<accession>A0A0P1FL62</accession>
<keyword evidence="7 9" id="KW-0472">Membrane</keyword>
<dbReference type="eggNOG" id="COG2391">
    <property type="taxonomic scope" value="Bacteria"/>
</dbReference>
<comment type="similarity">
    <text evidence="8">Belongs to the TsuA/YedE (TC 9.B.102) family.</text>
</comment>
<keyword evidence="3" id="KW-1003">Cell membrane</keyword>
<feature type="transmembrane region" description="Helical" evidence="9">
    <location>
        <begin position="52"/>
        <end position="75"/>
    </location>
</feature>
<evidence type="ECO:0000256" key="2">
    <source>
        <dbReference type="ARBA" id="ARBA00022448"/>
    </source>
</evidence>
<dbReference type="AlphaFoldDB" id="A0A0P1FL62"/>
<keyword evidence="2" id="KW-0813">Transport</keyword>
<proteinExistence type="inferred from homology"/>
<evidence type="ECO:0000256" key="4">
    <source>
        <dbReference type="ARBA" id="ARBA00022519"/>
    </source>
</evidence>
<feature type="transmembrane region" description="Helical" evidence="9">
    <location>
        <begin position="313"/>
        <end position="335"/>
    </location>
</feature>
<evidence type="ECO:0000256" key="6">
    <source>
        <dbReference type="ARBA" id="ARBA00022989"/>
    </source>
</evidence>
<dbReference type="InterPro" id="IPR007272">
    <property type="entry name" value="Sulf_transp_TsuA/YedE"/>
</dbReference>
<feature type="transmembrane region" description="Helical" evidence="9">
    <location>
        <begin position="194"/>
        <end position="214"/>
    </location>
</feature>
<evidence type="ECO:0000256" key="3">
    <source>
        <dbReference type="ARBA" id="ARBA00022475"/>
    </source>
</evidence>
<feature type="transmembrane region" description="Helical" evidence="9">
    <location>
        <begin position="12"/>
        <end position="31"/>
    </location>
</feature>
<protein>
    <submittedName>
        <fullName evidence="10">Putative inner membrane protein</fullName>
    </submittedName>
</protein>
<dbReference type="PANTHER" id="PTHR30574">
    <property type="entry name" value="INNER MEMBRANE PROTEIN YEDE"/>
    <property type="match status" value="1"/>
</dbReference>
<comment type="subcellular location">
    <subcellularLocation>
        <location evidence="1">Cell inner membrane</location>
        <topology evidence="1">Multi-pass membrane protein</topology>
    </subcellularLocation>
</comment>
<dbReference type="RefSeq" id="WP_058124492.1">
    <property type="nucleotide sequence ID" value="NZ_CYRX01000033.1"/>
</dbReference>
<evidence type="ECO:0000256" key="5">
    <source>
        <dbReference type="ARBA" id="ARBA00022692"/>
    </source>
</evidence>
<keyword evidence="5 9" id="KW-0812">Transmembrane</keyword>
<dbReference type="STRING" id="266809.PM03_01460"/>
<feature type="transmembrane region" description="Helical" evidence="9">
    <location>
        <begin position="284"/>
        <end position="307"/>
    </location>
</feature>
<dbReference type="Proteomes" id="UP000051298">
    <property type="component" value="Unassembled WGS sequence"/>
</dbReference>
<evidence type="ECO:0000256" key="7">
    <source>
        <dbReference type="ARBA" id="ARBA00023136"/>
    </source>
</evidence>